<accession>A0A533Q7S1</accession>
<gene>
    <name evidence="2" type="ORF">JETT_3530</name>
</gene>
<dbReference type="EMBL" id="SULG01000121">
    <property type="protein sequence ID" value="TLD40199.1"/>
    <property type="molecule type" value="Genomic_DNA"/>
</dbReference>
<dbReference type="Gene3D" id="3.20.20.150">
    <property type="entry name" value="Divalent-metal-dependent TIM barrel enzymes"/>
    <property type="match status" value="1"/>
</dbReference>
<comment type="caution">
    <text evidence="2">The sequence shown here is derived from an EMBL/GenBank/DDBJ whole genome shotgun (WGS) entry which is preliminary data.</text>
</comment>
<dbReference type="SUPFAM" id="SSF51658">
    <property type="entry name" value="Xylose isomerase-like"/>
    <property type="match status" value="1"/>
</dbReference>
<dbReference type="NCBIfam" id="NF035939">
    <property type="entry name" value="TIM_EboE"/>
    <property type="match status" value="1"/>
</dbReference>
<dbReference type="InterPro" id="IPR036237">
    <property type="entry name" value="Xyl_isomerase-like_sf"/>
</dbReference>
<protein>
    <recommendedName>
        <fullName evidence="1">Xylose isomerase-like TIM barrel domain-containing protein</fullName>
    </recommendedName>
</protein>
<evidence type="ECO:0000313" key="2">
    <source>
        <dbReference type="EMBL" id="TLD40199.1"/>
    </source>
</evidence>
<organism evidence="2 3">
    <name type="scientific">Candidatus Jettenia ecosi</name>
    <dbReference type="NCBI Taxonomy" id="2494326"/>
    <lineage>
        <taxon>Bacteria</taxon>
        <taxon>Pseudomonadati</taxon>
        <taxon>Planctomycetota</taxon>
        <taxon>Candidatus Brocadiia</taxon>
        <taxon>Candidatus Brocadiales</taxon>
        <taxon>Candidatus Brocadiaceae</taxon>
        <taxon>Candidatus Jettenia</taxon>
    </lineage>
</organism>
<dbReference type="AlphaFoldDB" id="A0A533Q7S1"/>
<name>A0A533Q7S1_9BACT</name>
<feature type="domain" description="Xylose isomerase-like TIM barrel" evidence="1">
    <location>
        <begin position="63"/>
        <end position="238"/>
    </location>
</feature>
<proteinExistence type="predicted"/>
<dbReference type="InterPro" id="IPR013022">
    <property type="entry name" value="Xyl_isomerase-like_TIM-brl"/>
</dbReference>
<sequence length="378" mass="43209">MKLGTGNHVMYGLNIHPAEHLDETLAAIKNYALRVKARVCPDKDFGLGLRLSQKAAHELLVRLEEFRTFLHDNKLYVVTINGFPFGPFHGTRIKEHVYLPDWSSEMRVDYTINLVKILADILPEGEIGTISTVPFHYGKKEKALAASNLLKFVVFLKELEEKTGRHIILCLEPEPDCYLDLLGSTIEFFEKIFKIKDSARRYLGVCLDCCHVVVEFESPLFWLEKLVQFGISVAKIQISSAIRAVAPGDPQRIFMPFADTEYLHQVRIFSKEGVLRFKDLPDALSQAFQGEWRVHFHVPLLWSGYGVSSTTDLIEDNFFRQIMIIGKRHIEIETYSYMVLPGVKLPIIDSIASELDWLKGKFDTIEYSATVNRSEKQA</sequence>
<evidence type="ECO:0000259" key="1">
    <source>
        <dbReference type="Pfam" id="PF01261"/>
    </source>
</evidence>
<reference evidence="2 3" key="1">
    <citation type="submission" date="2019-04" db="EMBL/GenBank/DDBJ databases">
        <title>Genome of a novel bacterium Candidatus Jettenia ecosi reconstructed from metagenome of an anammox bioreactor.</title>
        <authorList>
            <person name="Mardanov A.V."/>
            <person name="Beletsky A.V."/>
            <person name="Ravin N.V."/>
            <person name="Botchkova E.A."/>
            <person name="Litti Y.V."/>
            <person name="Nozhevnikova A.N."/>
        </authorList>
    </citation>
    <scope>NUCLEOTIDE SEQUENCE [LARGE SCALE GENOMIC DNA]</scope>
    <source>
        <strain evidence="2">J2</strain>
    </source>
</reference>
<dbReference type="Proteomes" id="UP000319783">
    <property type="component" value="Unassembled WGS sequence"/>
</dbReference>
<dbReference type="Pfam" id="PF01261">
    <property type="entry name" value="AP_endonuc_2"/>
    <property type="match status" value="1"/>
</dbReference>
<evidence type="ECO:0000313" key="3">
    <source>
        <dbReference type="Proteomes" id="UP000319783"/>
    </source>
</evidence>